<dbReference type="Gene3D" id="3.60.10.10">
    <property type="entry name" value="Endonuclease/exonuclease/phosphatase"/>
    <property type="match status" value="2"/>
</dbReference>
<name>C1MWH0_MICPC</name>
<dbReference type="GeneID" id="9685363"/>
<evidence type="ECO:0000256" key="1">
    <source>
        <dbReference type="SAM" id="MobiDB-lite"/>
    </source>
</evidence>
<dbReference type="SUPFAM" id="SSF56219">
    <property type="entry name" value="DNase I-like"/>
    <property type="match status" value="1"/>
</dbReference>
<keyword evidence="4" id="KW-1185">Reference proteome</keyword>
<evidence type="ECO:0000313" key="3">
    <source>
        <dbReference type="EMBL" id="EEH56165.1"/>
    </source>
</evidence>
<dbReference type="RefSeq" id="XP_003060213.1">
    <property type="nucleotide sequence ID" value="XM_003060167.1"/>
</dbReference>
<dbReference type="GO" id="GO:0016740">
    <property type="term" value="F:transferase activity"/>
    <property type="evidence" value="ECO:0007669"/>
    <property type="project" value="UniProtKB-KW"/>
</dbReference>
<proteinExistence type="predicted"/>
<dbReference type="EMBL" id="GG663741">
    <property type="protein sequence ID" value="EEH56165.1"/>
    <property type="molecule type" value="Genomic_DNA"/>
</dbReference>
<feature type="domain" description="Endonuclease/exonuclease/phosphatase" evidence="2">
    <location>
        <begin position="25"/>
        <end position="389"/>
    </location>
</feature>
<protein>
    <submittedName>
        <fullName evidence="3">Histone acetyltransferase</fullName>
    </submittedName>
</protein>
<dbReference type="InterPro" id="IPR005135">
    <property type="entry name" value="Endo/exonuclease/phosphatase"/>
</dbReference>
<evidence type="ECO:0000313" key="4">
    <source>
        <dbReference type="Proteomes" id="UP000001876"/>
    </source>
</evidence>
<keyword evidence="3" id="KW-0808">Transferase</keyword>
<feature type="compositionally biased region" description="Low complexity" evidence="1">
    <location>
        <begin position="158"/>
        <end position="167"/>
    </location>
</feature>
<evidence type="ECO:0000259" key="2">
    <source>
        <dbReference type="Pfam" id="PF03372"/>
    </source>
</evidence>
<accession>C1MWH0</accession>
<dbReference type="KEGG" id="mpp:MICPUCDRAFT_59764"/>
<feature type="compositionally biased region" description="Gly residues" evidence="1">
    <location>
        <begin position="168"/>
        <end position="184"/>
    </location>
</feature>
<dbReference type="Proteomes" id="UP000001876">
    <property type="component" value="Unassembled WGS sequence"/>
</dbReference>
<dbReference type="InterPro" id="IPR036691">
    <property type="entry name" value="Endo/exonu/phosph_ase_sf"/>
</dbReference>
<sequence>MADPSPSRPGLALAPFRERGGLRILTWNVARAVAPSEDFASILSHVRGLDPAPHAICLQATTRAFAKALAFELGIAKHHVVFAKPRTTGKLRKFGTAVLTDNRTGAMAIDAMEIHLPGNSPRAVACVCLAFPEASSSSSSANDPLARDRSMIATTIAPSSPSSPSRLGLGGSGKFGRAGIGDGGDVASPSPSHRSSPLARSLSGGMRQLSVGRGGGGGENGFGFGIDDGGIEGTHNARAVWVCSAHLDDRFEAWRLMQVKEISRRMKLRGPHVLAGDFNAHCSADFEGDAWEHLNALADEKGWEAMEERVTNWLTRRRKISVGGYPNAIDGDRERDVGGSYDDAWNLAEEKGTARGPKHTFQLNEEVGYAWTRPDYVMVDKMAAVEVVGCEVHDVQGSTHRPLVADLKVLGL</sequence>
<feature type="region of interest" description="Disordered" evidence="1">
    <location>
        <begin position="154"/>
        <end position="214"/>
    </location>
</feature>
<reference evidence="3 4" key="1">
    <citation type="journal article" date="2009" name="Science">
        <title>Green evolution and dynamic adaptations revealed by genomes of the marine picoeukaryotes Micromonas.</title>
        <authorList>
            <person name="Worden A.Z."/>
            <person name="Lee J.H."/>
            <person name="Mock T."/>
            <person name="Rouze P."/>
            <person name="Simmons M.P."/>
            <person name="Aerts A.L."/>
            <person name="Allen A.E."/>
            <person name="Cuvelier M.L."/>
            <person name="Derelle E."/>
            <person name="Everett M.V."/>
            <person name="Foulon E."/>
            <person name="Grimwood J."/>
            <person name="Gundlach H."/>
            <person name="Henrissat B."/>
            <person name="Napoli C."/>
            <person name="McDonald S.M."/>
            <person name="Parker M.S."/>
            <person name="Rombauts S."/>
            <person name="Salamov A."/>
            <person name="Von Dassow P."/>
            <person name="Badger J.H."/>
            <person name="Coutinho P.M."/>
            <person name="Demir E."/>
            <person name="Dubchak I."/>
            <person name="Gentemann C."/>
            <person name="Eikrem W."/>
            <person name="Gready J.E."/>
            <person name="John U."/>
            <person name="Lanier W."/>
            <person name="Lindquist E.A."/>
            <person name="Lucas S."/>
            <person name="Mayer K.F."/>
            <person name="Moreau H."/>
            <person name="Not F."/>
            <person name="Otillar R."/>
            <person name="Panaud O."/>
            <person name="Pangilinan J."/>
            <person name="Paulsen I."/>
            <person name="Piegu B."/>
            <person name="Poliakov A."/>
            <person name="Robbens S."/>
            <person name="Schmutz J."/>
            <person name="Toulza E."/>
            <person name="Wyss T."/>
            <person name="Zelensky A."/>
            <person name="Zhou K."/>
            <person name="Armbrust E.V."/>
            <person name="Bhattacharya D."/>
            <person name="Goodenough U.W."/>
            <person name="Van de Peer Y."/>
            <person name="Grigoriev I.V."/>
        </authorList>
    </citation>
    <scope>NUCLEOTIDE SEQUENCE [LARGE SCALE GENOMIC DNA]</scope>
    <source>
        <strain evidence="3 4">CCMP1545</strain>
    </source>
</reference>
<dbReference type="Pfam" id="PF03372">
    <property type="entry name" value="Exo_endo_phos"/>
    <property type="match status" value="1"/>
</dbReference>
<dbReference type="AlphaFoldDB" id="C1MWH0"/>
<gene>
    <name evidence="3" type="ORF">MICPUCDRAFT_59764</name>
</gene>
<organism evidence="4">
    <name type="scientific">Micromonas pusilla (strain CCMP1545)</name>
    <name type="common">Picoplanktonic green alga</name>
    <dbReference type="NCBI Taxonomy" id="564608"/>
    <lineage>
        <taxon>Eukaryota</taxon>
        <taxon>Viridiplantae</taxon>
        <taxon>Chlorophyta</taxon>
        <taxon>Mamiellophyceae</taxon>
        <taxon>Mamiellales</taxon>
        <taxon>Mamiellaceae</taxon>
        <taxon>Micromonas</taxon>
    </lineage>
</organism>